<protein>
    <recommendedName>
        <fullName evidence="4">Zinc finger PMZ-type domain-containing protein</fullName>
    </recommendedName>
</protein>
<evidence type="ECO:0000313" key="5">
    <source>
        <dbReference type="EMBL" id="PHT43393.1"/>
    </source>
</evidence>
<name>A0A2G2WDR2_CAPBA</name>
<dbReference type="Proteomes" id="UP000224567">
    <property type="component" value="Unassembled WGS sequence"/>
</dbReference>
<keyword evidence="6" id="KW-1185">Reference proteome</keyword>
<dbReference type="InterPro" id="IPR007527">
    <property type="entry name" value="Znf_SWIM"/>
</dbReference>
<dbReference type="Pfam" id="PF04434">
    <property type="entry name" value="SWIM"/>
    <property type="match status" value="1"/>
</dbReference>
<evidence type="ECO:0000259" key="4">
    <source>
        <dbReference type="SMART" id="SM00575"/>
    </source>
</evidence>
<organism evidence="5 6">
    <name type="scientific">Capsicum baccatum</name>
    <name type="common">Peruvian pepper</name>
    <dbReference type="NCBI Taxonomy" id="33114"/>
    <lineage>
        <taxon>Eukaryota</taxon>
        <taxon>Viridiplantae</taxon>
        <taxon>Streptophyta</taxon>
        <taxon>Embryophyta</taxon>
        <taxon>Tracheophyta</taxon>
        <taxon>Spermatophyta</taxon>
        <taxon>Magnoliopsida</taxon>
        <taxon>eudicotyledons</taxon>
        <taxon>Gunneridae</taxon>
        <taxon>Pentapetalae</taxon>
        <taxon>asterids</taxon>
        <taxon>lamiids</taxon>
        <taxon>Solanales</taxon>
        <taxon>Solanaceae</taxon>
        <taxon>Solanoideae</taxon>
        <taxon>Capsiceae</taxon>
        <taxon>Capsicum</taxon>
    </lineage>
</organism>
<dbReference type="STRING" id="33114.A0A2G2WDR2"/>
<dbReference type="GO" id="GO:0008270">
    <property type="term" value="F:zinc ion binding"/>
    <property type="evidence" value="ECO:0007669"/>
    <property type="project" value="UniProtKB-KW"/>
</dbReference>
<reference evidence="5 6" key="1">
    <citation type="journal article" date="2017" name="Genome Biol.">
        <title>New reference genome sequences of hot pepper reveal the massive evolution of plant disease-resistance genes by retroduplication.</title>
        <authorList>
            <person name="Kim S."/>
            <person name="Park J."/>
            <person name="Yeom S.I."/>
            <person name="Kim Y.M."/>
            <person name="Seo E."/>
            <person name="Kim K.T."/>
            <person name="Kim M.S."/>
            <person name="Lee J.M."/>
            <person name="Cheong K."/>
            <person name="Shin H.S."/>
            <person name="Kim S.B."/>
            <person name="Han K."/>
            <person name="Lee J."/>
            <person name="Park M."/>
            <person name="Lee H.A."/>
            <person name="Lee H.Y."/>
            <person name="Lee Y."/>
            <person name="Oh S."/>
            <person name="Lee J.H."/>
            <person name="Choi E."/>
            <person name="Choi E."/>
            <person name="Lee S.E."/>
            <person name="Jeon J."/>
            <person name="Kim H."/>
            <person name="Choi G."/>
            <person name="Song H."/>
            <person name="Lee J."/>
            <person name="Lee S.C."/>
            <person name="Kwon J.K."/>
            <person name="Lee H.Y."/>
            <person name="Koo N."/>
            <person name="Hong Y."/>
            <person name="Kim R.W."/>
            <person name="Kang W.H."/>
            <person name="Huh J.H."/>
            <person name="Kang B.C."/>
            <person name="Yang T.J."/>
            <person name="Lee Y.H."/>
            <person name="Bennetzen J.L."/>
            <person name="Choi D."/>
        </authorList>
    </citation>
    <scope>NUCLEOTIDE SEQUENCE [LARGE SCALE GENOMIC DNA]</scope>
    <source>
        <strain evidence="6">cv. PBC81</strain>
    </source>
</reference>
<dbReference type="AlphaFoldDB" id="A0A2G2WDR2"/>
<dbReference type="EMBL" id="MLFT02000007">
    <property type="protein sequence ID" value="PHT43393.1"/>
    <property type="molecule type" value="Genomic_DNA"/>
</dbReference>
<dbReference type="PANTHER" id="PTHR31973:SF183">
    <property type="entry name" value="SWIM-TYPE DOMAIN-CONTAINING PROTEIN"/>
    <property type="match status" value="1"/>
</dbReference>
<dbReference type="SMART" id="SM00575">
    <property type="entry name" value="ZnF_PMZ"/>
    <property type="match status" value="1"/>
</dbReference>
<evidence type="ECO:0000256" key="2">
    <source>
        <dbReference type="ARBA" id="ARBA00022771"/>
    </source>
</evidence>
<dbReference type="OrthoDB" id="1895098at2759"/>
<accession>A0A2G2WDR2</accession>
<evidence type="ECO:0000256" key="1">
    <source>
        <dbReference type="ARBA" id="ARBA00022723"/>
    </source>
</evidence>
<keyword evidence="1" id="KW-0479">Metal-binding</keyword>
<evidence type="ECO:0000256" key="3">
    <source>
        <dbReference type="ARBA" id="ARBA00022833"/>
    </source>
</evidence>
<evidence type="ECO:0000313" key="6">
    <source>
        <dbReference type="Proteomes" id="UP000224567"/>
    </source>
</evidence>
<feature type="domain" description="Zinc finger PMZ-type" evidence="4">
    <location>
        <begin position="138"/>
        <end position="165"/>
    </location>
</feature>
<comment type="caution">
    <text evidence="5">The sequence shown here is derived from an EMBL/GenBank/DDBJ whole genome shotgun (WGS) entry which is preliminary data.</text>
</comment>
<reference evidence="6" key="2">
    <citation type="journal article" date="2017" name="J. Anim. Genet.">
        <title>Multiple reference genome sequences of hot pepper reveal the massive evolution of plant disease resistance genes by retroduplication.</title>
        <authorList>
            <person name="Kim S."/>
            <person name="Park J."/>
            <person name="Yeom S.-I."/>
            <person name="Kim Y.-M."/>
            <person name="Seo E."/>
            <person name="Kim K.-T."/>
            <person name="Kim M.-S."/>
            <person name="Lee J.M."/>
            <person name="Cheong K."/>
            <person name="Shin H.-S."/>
            <person name="Kim S.-B."/>
            <person name="Han K."/>
            <person name="Lee J."/>
            <person name="Park M."/>
            <person name="Lee H.-A."/>
            <person name="Lee H.-Y."/>
            <person name="Lee Y."/>
            <person name="Oh S."/>
            <person name="Lee J.H."/>
            <person name="Choi E."/>
            <person name="Choi E."/>
            <person name="Lee S.E."/>
            <person name="Jeon J."/>
            <person name="Kim H."/>
            <person name="Choi G."/>
            <person name="Song H."/>
            <person name="Lee J."/>
            <person name="Lee S.-C."/>
            <person name="Kwon J.-K."/>
            <person name="Lee H.-Y."/>
            <person name="Koo N."/>
            <person name="Hong Y."/>
            <person name="Kim R.W."/>
            <person name="Kang W.-H."/>
            <person name="Huh J.H."/>
            <person name="Kang B.-C."/>
            <person name="Yang T.-J."/>
            <person name="Lee Y.-H."/>
            <person name="Bennetzen J.L."/>
            <person name="Choi D."/>
        </authorList>
    </citation>
    <scope>NUCLEOTIDE SEQUENCE [LARGE SCALE GENOMIC DNA]</scope>
    <source>
        <strain evidence="6">cv. PBC81</strain>
    </source>
</reference>
<proteinExistence type="predicted"/>
<dbReference type="PANTHER" id="PTHR31973">
    <property type="entry name" value="POLYPROTEIN, PUTATIVE-RELATED"/>
    <property type="match status" value="1"/>
</dbReference>
<keyword evidence="3" id="KW-0862">Zinc</keyword>
<gene>
    <name evidence="5" type="ORF">CQW23_17418</name>
</gene>
<sequence>MSLASIFFELKNNSLEAAHVLENVLDFEKWSKAHFSGNRYDVMTINIAESLNSVLMDEWVYPMSYIFNSIAIKFGENFRERQAFVDGQNNKFVPCAERILRDNKSANDFLYVTNANGGLDQFAVFENGITAKVNMLERSLSCRKFNLVKIPCEHAIRALRAKYGDGVGYGNSIYEYSSHIYKAETYLLAYSKAINVVPPEDEWTVPQEV</sequence>
<dbReference type="InterPro" id="IPR006564">
    <property type="entry name" value="Znf_PMZ"/>
</dbReference>
<keyword evidence="2" id="KW-0863">Zinc-finger</keyword>